<evidence type="ECO:0000259" key="3">
    <source>
        <dbReference type="Pfam" id="PF00266"/>
    </source>
</evidence>
<dbReference type="EMBL" id="LQWZ01000023">
    <property type="protein sequence ID" value="OAH56129.1"/>
    <property type="molecule type" value="Genomic_DNA"/>
</dbReference>
<dbReference type="Gene3D" id="1.10.260.50">
    <property type="match status" value="1"/>
</dbReference>
<dbReference type="NCBIfam" id="NF002806">
    <property type="entry name" value="PRK02948.1"/>
    <property type="match status" value="1"/>
</dbReference>
<dbReference type="InterPro" id="IPR015422">
    <property type="entry name" value="PyrdxlP-dep_Trfase_small"/>
</dbReference>
<dbReference type="PANTHER" id="PTHR11601">
    <property type="entry name" value="CYSTEINE DESULFURYLASE FAMILY MEMBER"/>
    <property type="match status" value="1"/>
</dbReference>
<evidence type="ECO:0000313" key="4">
    <source>
        <dbReference type="EMBL" id="OAH56129.1"/>
    </source>
</evidence>
<comment type="cofactor">
    <cofactor evidence="1">
        <name>pyridoxal 5'-phosphate</name>
        <dbReference type="ChEBI" id="CHEBI:597326"/>
    </cofactor>
</comment>
<dbReference type="Gene3D" id="3.40.640.10">
    <property type="entry name" value="Type I PLP-dependent aspartate aminotransferase-like (Major domain)"/>
    <property type="match status" value="1"/>
</dbReference>
<keyword evidence="2" id="KW-0663">Pyridoxal phosphate</keyword>
<evidence type="ECO:0000256" key="1">
    <source>
        <dbReference type="ARBA" id="ARBA00001933"/>
    </source>
</evidence>
<dbReference type="Proteomes" id="UP000077271">
    <property type="component" value="Unassembled WGS sequence"/>
</dbReference>
<dbReference type="InterPro" id="IPR000192">
    <property type="entry name" value="Aminotrans_V_dom"/>
</dbReference>
<dbReference type="AlphaFoldDB" id="A0A177KS24"/>
<evidence type="ECO:0000256" key="2">
    <source>
        <dbReference type="ARBA" id="ARBA00022898"/>
    </source>
</evidence>
<gene>
    <name evidence="4" type="ORF">AWH48_05510</name>
</gene>
<name>A0A177KS24_9BACI</name>
<sequence length="368" mass="39381">MMYFDYAATSPMRKEAIDVYIEAAMHFPGNTSSPHDEGTKAHLLLQRCREQIAKKAGVPADGIYFTGSGTEGNILSILSMARNRKGMHVITSMAEHTSVHSAMALLEAEGFEVTKLPMNEKGVISAEDVLAAIRPDTVLISIQHINPEIGTIQPVKQIAKLAKKHGILFHTDCVQSFGKIDVTGIEADAMTFSAHKIGGPKGCGAIYLSPHCLITPVFPGLTHEKGVRGGTVDTPAIAAFAEASQFPIDLKHLAHLRNLLKKELNGTVCKWIEADEAEQFPGVIGMCIPGIEGQLVMLSLNAKNIYISTGSACDTSAAAGTKAAIAMGLSIDEARQFFRISLGYGTTEEEVLELARSLAHVATEAAMI</sequence>
<organism evidence="4 5">
    <name type="scientific">Domibacillus aminovorans</name>
    <dbReference type="NCBI Taxonomy" id="29332"/>
    <lineage>
        <taxon>Bacteria</taxon>
        <taxon>Bacillati</taxon>
        <taxon>Bacillota</taxon>
        <taxon>Bacilli</taxon>
        <taxon>Bacillales</taxon>
        <taxon>Bacillaceae</taxon>
        <taxon>Domibacillus</taxon>
    </lineage>
</organism>
<evidence type="ECO:0000313" key="5">
    <source>
        <dbReference type="Proteomes" id="UP000077271"/>
    </source>
</evidence>
<dbReference type="PIRSF" id="PIRSF005572">
    <property type="entry name" value="NifS"/>
    <property type="match status" value="1"/>
</dbReference>
<dbReference type="InterPro" id="IPR015421">
    <property type="entry name" value="PyrdxlP-dep_Trfase_major"/>
</dbReference>
<dbReference type="InterPro" id="IPR015424">
    <property type="entry name" value="PyrdxlP-dep_Trfase"/>
</dbReference>
<feature type="domain" description="Aminotransferase class V" evidence="3">
    <location>
        <begin position="2"/>
        <end position="353"/>
    </location>
</feature>
<comment type="caution">
    <text evidence="4">The sequence shown here is derived from an EMBL/GenBank/DDBJ whole genome shotgun (WGS) entry which is preliminary data.</text>
</comment>
<proteinExistence type="predicted"/>
<dbReference type="Pfam" id="PF00266">
    <property type="entry name" value="Aminotran_5"/>
    <property type="match status" value="1"/>
</dbReference>
<dbReference type="SUPFAM" id="SSF53383">
    <property type="entry name" value="PLP-dependent transferases"/>
    <property type="match status" value="1"/>
</dbReference>
<dbReference type="GO" id="GO:0003824">
    <property type="term" value="F:catalytic activity"/>
    <property type="evidence" value="ECO:0007669"/>
    <property type="project" value="UniProtKB-ARBA"/>
</dbReference>
<accession>A0A177KS24</accession>
<reference evidence="4 5" key="1">
    <citation type="submission" date="2016-01" db="EMBL/GenBank/DDBJ databases">
        <title>Investigation of taxonomic status of Bacillus aminovorans.</title>
        <authorList>
            <person name="Verma A."/>
            <person name="Pal Y."/>
            <person name="Krishnamurthi S."/>
        </authorList>
    </citation>
    <scope>NUCLEOTIDE SEQUENCE [LARGE SCALE GENOMIC DNA]</scope>
    <source>
        <strain evidence="4 5">DSM 4337</strain>
    </source>
</reference>
<protein>
    <submittedName>
        <fullName evidence="4">Cysteine desulfurase</fullName>
    </submittedName>
</protein>
<dbReference type="InterPro" id="IPR016454">
    <property type="entry name" value="Cysteine_dSase"/>
</dbReference>
<dbReference type="PANTHER" id="PTHR11601:SF36">
    <property type="entry name" value="CYSTEINE DESULFURASE NIFS-RELATED"/>
    <property type="match status" value="1"/>
</dbReference>
<dbReference type="Gene3D" id="3.90.1150.10">
    <property type="entry name" value="Aspartate Aminotransferase, domain 1"/>
    <property type="match status" value="1"/>
</dbReference>